<dbReference type="InterPro" id="IPR025697">
    <property type="entry name" value="CLU_dom"/>
</dbReference>
<evidence type="ECO:0000256" key="3">
    <source>
        <dbReference type="SAM" id="MobiDB-lite"/>
    </source>
</evidence>
<dbReference type="Pfam" id="PF12807">
    <property type="entry name" value="eIF3_p135"/>
    <property type="match status" value="1"/>
</dbReference>
<evidence type="ECO:0000256" key="1">
    <source>
        <dbReference type="ARBA" id="ARBA00022490"/>
    </source>
</evidence>
<dbReference type="OMA" id="LCEVEMM"/>
<dbReference type="OrthoDB" id="626167at2759"/>
<comment type="caution">
    <text evidence="5">The sequence shown here is derived from an EMBL/GenBank/DDBJ whole genome shotgun (WGS) entry which is preliminary data.</text>
</comment>
<dbReference type="EMBL" id="LDAU01000053">
    <property type="protein sequence ID" value="KRX09278.1"/>
    <property type="molecule type" value="Genomic_DNA"/>
</dbReference>
<protein>
    <recommendedName>
        <fullName evidence="4">Clu domain-containing protein</fullName>
    </recommendedName>
</protein>
<gene>
    <name evidence="5" type="ORF">PPERSA_05947</name>
</gene>
<feature type="repeat" description="TPR" evidence="2">
    <location>
        <begin position="1016"/>
        <end position="1049"/>
    </location>
</feature>
<dbReference type="Gene3D" id="1.25.40.10">
    <property type="entry name" value="Tetratricopeptide repeat domain"/>
    <property type="match status" value="1"/>
</dbReference>
<dbReference type="SUPFAM" id="SSF48452">
    <property type="entry name" value="TPR-like"/>
    <property type="match status" value="1"/>
</dbReference>
<dbReference type="CDD" id="cd15466">
    <property type="entry name" value="CLU-central"/>
    <property type="match status" value="1"/>
</dbReference>
<dbReference type="Pfam" id="PF13374">
    <property type="entry name" value="TPR_10"/>
    <property type="match status" value="1"/>
</dbReference>
<feature type="region of interest" description="Disordered" evidence="3">
    <location>
        <begin position="189"/>
        <end position="215"/>
    </location>
</feature>
<evidence type="ECO:0000313" key="5">
    <source>
        <dbReference type="EMBL" id="KRX09278.1"/>
    </source>
</evidence>
<proteinExistence type="predicted"/>
<dbReference type="PROSITE" id="PS50005">
    <property type="entry name" value="TPR"/>
    <property type="match status" value="2"/>
</dbReference>
<evidence type="ECO:0000256" key="2">
    <source>
        <dbReference type="PROSITE-ProRule" id="PRU00339"/>
    </source>
</evidence>
<keyword evidence="2" id="KW-0802">TPR repeat</keyword>
<sequence>MEQERYTRQIEKKQREQREREIQKQEMKLKEINKKEMNSKEFRQILKQEKIKLEKMKAEKLKIMNPQKYKMKMIVQKDKITFHDSNQLNQQQKNILKSTTQANKGHNQAKNSINVNQEDSENNLIIWIFKFHKPFPSSLQRDKEEEDLEREAQLFEQEKKREQEERDKKMVEEYQKQQLEQQKFIEQTKKEMQKKQQEEEEKQKKMQQELQRKKEQEEYEKQNKIVKEQEEKKIKEKMEKLEQAWEFRFHNYWELCANKEEDNYETSFKCGIKLYKLIGEFRKKCVQVAQEIIDELIFPEQFRKYKQLEQGDQYYNLKEKKEIGYVINNILYRVSYIETNENSQQQFLQLSQLTYNSKDVQDILLIQQQEVLKEIQKTIYNVYPYKMISHEFRTLEILSDVLFLLRKEQNYNLKVPLSCTVEYMGFKILCISIPPLEDSYQSLVQGLRPNGLFKINENLKDKLQILSGVLNLRSFQYLQNNEENQVEKLEIQLSFFTEIHAGKESVWNELIKLDFDEEDDLLKKEDKRKKKKKKKKKNSDQQQLPEFYYLTKVAHIFPLDVDIQSKDKSPLFSLRLRPEYVSDYLDHTLSNGAFLNPSNTNESQFDDIQCANAGQKLRKEVITKFVNELDRLEIVPIDSHSLSQAFHNAGINIRLLGQVCQNSEMPHVQEICKVEMIARSFKKIFRAQLSEFVFKGFRQMNDILFYNISAESERDKRKLPRSGPNLTQIHKSPILQKLKEDSNKLCIEALNLLFGNTDNTKDFWNQILLPQIKIDFEYDFGKFPVKITPGGIIHSILYHTRIQIQNIGPHIKLFECATPFKINDIEKIKTISKTYKFRSLNLRKLGDQYQMYKQKQEKRSAYIELALKCLNIKLSIEKALDTANYQPPGPTVETFILAEIADLHLEEDQYTQVVFKGKKILEMLPSYHAESIKCLRSVMKANDIKNKTHDTLEAYDNSMKNLDYHWGSSHPLHAGVQCVMAGYHIKRKQFQDALNLLNNSLICCIRILGSNHIQTAEVYQDIAMVYYQSRKRQESLKYLLKALKVYETEKGVQSSKCANILHEIGRIHQRMGNSNEALKMFGQAMKIFQLDETKNKSKVIQCAYYCCMASTTLKLEDEIIFYAEAIWRLTENYSDEKNYQYIEYIIQQVIICCLVNLQQEYKTYLFKILLACKDDKDQIQKLYKEEPKQPNKASLLDFKNKRLSEIDFQDAGIWIFQNQKKEKAKLAQGNRQQTMLKSILKKSSVYLKKNTQMGSSISSAQNMMQDSDSDKNDMNSSINSHYSQNSPNKRKKIAWKEAEEENKGLFTKGLRNDDDEKKEVIEEIMSYLRGFKTILKGINNMVYTFLGRFELLYYETYFYTAFNNMLNNLEDESFLD</sequence>
<feature type="repeat" description="TPR" evidence="2">
    <location>
        <begin position="1058"/>
        <end position="1091"/>
    </location>
</feature>
<keyword evidence="1" id="KW-0963">Cytoplasm</keyword>
<dbReference type="InterPro" id="IPR033646">
    <property type="entry name" value="CLU-central"/>
</dbReference>
<reference evidence="5 6" key="1">
    <citation type="journal article" date="2015" name="Sci. Rep.">
        <title>Genome of the facultative scuticociliatosis pathogen Pseudocohnilembus persalinus provides insight into its virulence through horizontal gene transfer.</title>
        <authorList>
            <person name="Xiong J."/>
            <person name="Wang G."/>
            <person name="Cheng J."/>
            <person name="Tian M."/>
            <person name="Pan X."/>
            <person name="Warren A."/>
            <person name="Jiang C."/>
            <person name="Yuan D."/>
            <person name="Miao W."/>
        </authorList>
    </citation>
    <scope>NUCLEOTIDE SEQUENCE [LARGE SCALE GENOMIC DNA]</scope>
    <source>
        <strain evidence="5">36N120E</strain>
    </source>
</reference>
<dbReference type="Pfam" id="PF13424">
    <property type="entry name" value="TPR_12"/>
    <property type="match status" value="1"/>
</dbReference>
<feature type="domain" description="Clu" evidence="4">
    <location>
        <begin position="216"/>
        <end position="524"/>
    </location>
</feature>
<dbReference type="InterPro" id="IPR027523">
    <property type="entry name" value="CLU_prot"/>
</dbReference>
<keyword evidence="6" id="KW-1185">Reference proteome</keyword>
<dbReference type="InterPro" id="IPR019734">
    <property type="entry name" value="TPR_rpt"/>
</dbReference>
<dbReference type="PANTHER" id="PTHR12601">
    <property type="entry name" value="EUKARYOTIC TRANSLATION INITIATION FACTOR 3 SUBUNIT EIF-3"/>
    <property type="match status" value="1"/>
</dbReference>
<accession>A0A0V0R484</accession>
<dbReference type="Proteomes" id="UP000054937">
    <property type="component" value="Unassembled WGS sequence"/>
</dbReference>
<dbReference type="InterPro" id="IPR011990">
    <property type="entry name" value="TPR-like_helical_dom_sf"/>
</dbReference>
<evidence type="ECO:0000259" key="4">
    <source>
        <dbReference type="PROSITE" id="PS51823"/>
    </source>
</evidence>
<dbReference type="InParanoid" id="A0A0V0R484"/>
<evidence type="ECO:0000313" key="6">
    <source>
        <dbReference type="Proteomes" id="UP000054937"/>
    </source>
</evidence>
<name>A0A0V0R484_PSEPJ</name>
<organism evidence="5 6">
    <name type="scientific">Pseudocohnilembus persalinus</name>
    <name type="common">Ciliate</name>
    <dbReference type="NCBI Taxonomy" id="266149"/>
    <lineage>
        <taxon>Eukaryota</taxon>
        <taxon>Sar</taxon>
        <taxon>Alveolata</taxon>
        <taxon>Ciliophora</taxon>
        <taxon>Intramacronucleata</taxon>
        <taxon>Oligohymenophorea</taxon>
        <taxon>Scuticociliatia</taxon>
        <taxon>Philasterida</taxon>
        <taxon>Pseudocohnilembidae</taxon>
        <taxon>Pseudocohnilembus</taxon>
    </lineage>
</organism>
<dbReference type="PROSITE" id="PS51823">
    <property type="entry name" value="CLU"/>
    <property type="match status" value="1"/>
</dbReference>
<feature type="region of interest" description="Disordered" evidence="3">
    <location>
        <begin position="1"/>
        <end position="22"/>
    </location>
</feature>
<feature type="region of interest" description="Disordered" evidence="3">
    <location>
        <begin position="1256"/>
        <end position="1290"/>
    </location>
</feature>
<dbReference type="SMART" id="SM00028">
    <property type="entry name" value="TPR"/>
    <property type="match status" value="2"/>
</dbReference>